<protein>
    <submittedName>
        <fullName evidence="2">Uncharacterized protein</fullName>
    </submittedName>
</protein>
<dbReference type="Proteomes" id="UP000557717">
    <property type="component" value="Unassembled WGS sequence"/>
</dbReference>
<feature type="compositionally biased region" description="Acidic residues" evidence="1">
    <location>
        <begin position="185"/>
        <end position="204"/>
    </location>
</feature>
<accession>A0A840UZ46</accession>
<feature type="region of interest" description="Disordered" evidence="1">
    <location>
        <begin position="153"/>
        <end position="212"/>
    </location>
</feature>
<evidence type="ECO:0000313" key="3">
    <source>
        <dbReference type="Proteomes" id="UP000557717"/>
    </source>
</evidence>
<evidence type="ECO:0000256" key="1">
    <source>
        <dbReference type="SAM" id="MobiDB-lite"/>
    </source>
</evidence>
<keyword evidence="3" id="KW-1185">Reference proteome</keyword>
<evidence type="ECO:0000313" key="2">
    <source>
        <dbReference type="EMBL" id="MBB5351015.1"/>
    </source>
</evidence>
<reference evidence="2 3" key="1">
    <citation type="submission" date="2020-08" db="EMBL/GenBank/DDBJ databases">
        <title>Genomic Encyclopedia of Type Strains, Phase IV (KMG-IV): sequencing the most valuable type-strain genomes for metagenomic binning, comparative biology and taxonomic classification.</title>
        <authorList>
            <person name="Goeker M."/>
        </authorList>
    </citation>
    <scope>NUCLEOTIDE SEQUENCE [LARGE SCALE GENOMIC DNA]</scope>
    <source>
        <strain evidence="2 3">YC6886</strain>
    </source>
</reference>
<dbReference type="AlphaFoldDB" id="A0A840UZ46"/>
<dbReference type="RefSeq" id="WP_184016819.1">
    <property type="nucleotide sequence ID" value="NZ_JACHFD010000005.1"/>
</dbReference>
<sequence length="295" mass="30950">MKWVSGLVGVAAIGAVGYFAEPALQPLLFSFHSSAETDAPEVEPADPAVAVEDELAVKESVPEEPAVTEEVAWPEAPEWVAGLTPEQLPEKVTLKADLPITVPGAKQPMVISSGVQVMPVRVEGTDLVVSPLAGPLEGKLPVMATDLVEVLGGEPPAVPEEEPVVAETETPDPLMLDSITPAGDSEPEMAENGAAEEAEEEPATAEEPAAESGTAIVDAMQASIKAGDVKEFTFDQVVSWEAGDTVERDGVTYESGKAAYKAETIFGVKTIEAQALIQGGKVIKWIWPNSGMEIQ</sequence>
<name>A0A840UZ46_9BACT</name>
<comment type="caution">
    <text evidence="2">The sequence shown here is derived from an EMBL/GenBank/DDBJ whole genome shotgun (WGS) entry which is preliminary data.</text>
</comment>
<dbReference type="EMBL" id="JACHFD010000005">
    <property type="protein sequence ID" value="MBB5351015.1"/>
    <property type="molecule type" value="Genomic_DNA"/>
</dbReference>
<gene>
    <name evidence="2" type="ORF">HNR46_001249</name>
</gene>
<organism evidence="2 3">
    <name type="scientific">Haloferula luteola</name>
    <dbReference type="NCBI Taxonomy" id="595692"/>
    <lineage>
        <taxon>Bacteria</taxon>
        <taxon>Pseudomonadati</taxon>
        <taxon>Verrucomicrobiota</taxon>
        <taxon>Verrucomicrobiia</taxon>
        <taxon>Verrucomicrobiales</taxon>
        <taxon>Verrucomicrobiaceae</taxon>
        <taxon>Haloferula</taxon>
    </lineage>
</organism>
<proteinExistence type="predicted"/>